<dbReference type="PANTHER" id="PTHR37951:SF1">
    <property type="entry name" value="TYPE VI SECRETION SYSTEM COMPONENT TSSA1"/>
    <property type="match status" value="1"/>
</dbReference>
<dbReference type="RefSeq" id="WP_098151603.1">
    <property type="nucleotide sequence ID" value="NZ_CADEQB010000004.1"/>
</dbReference>
<evidence type="ECO:0000313" key="3">
    <source>
        <dbReference type="EMBL" id="PEH41504.1"/>
    </source>
</evidence>
<accession>A0A2A7SCT0</accession>
<reference evidence="4" key="1">
    <citation type="submission" date="2017-09" db="EMBL/GenBank/DDBJ databases">
        <title>FDA dAtabase for Regulatory Grade micrObial Sequences (FDA-ARGOS): Supporting development and validation of Infectious Disease Dx tests.</title>
        <authorList>
            <person name="Minogue T."/>
            <person name="Wolcott M."/>
            <person name="Wasieloski L."/>
            <person name="Aguilar W."/>
            <person name="Moore D."/>
            <person name="Tallon L."/>
            <person name="Sadzewicz L."/>
            <person name="Ott S."/>
            <person name="Zhao X."/>
            <person name="Nagaraj S."/>
            <person name="Vavikolanu K."/>
            <person name="Aluvathingal J."/>
            <person name="Nadendla S."/>
            <person name="Sichtig H."/>
        </authorList>
    </citation>
    <scope>NUCLEOTIDE SEQUENCE [LARGE SCALE GENOMIC DNA]</scope>
    <source>
        <strain evidence="4">FDAARGOS_390</strain>
    </source>
</reference>
<comment type="caution">
    <text evidence="3">The sequence shown here is derived from an EMBL/GenBank/DDBJ whole genome shotgun (WGS) entry which is preliminary data.</text>
</comment>
<name>A0A2A7SCT0_BURGA</name>
<dbReference type="Proteomes" id="UP000220629">
    <property type="component" value="Unassembled WGS sequence"/>
</dbReference>
<dbReference type="NCBIfam" id="TIGR03363">
    <property type="entry name" value="VI_chp_8"/>
    <property type="match status" value="1"/>
</dbReference>
<evidence type="ECO:0000259" key="2">
    <source>
        <dbReference type="Pfam" id="PF06812"/>
    </source>
</evidence>
<feature type="region of interest" description="Disordered" evidence="1">
    <location>
        <begin position="1"/>
        <end position="24"/>
    </location>
</feature>
<dbReference type="Pfam" id="PF06812">
    <property type="entry name" value="ImpA_N"/>
    <property type="match status" value="1"/>
</dbReference>
<feature type="domain" description="ImpA N-terminal" evidence="2">
    <location>
        <begin position="13"/>
        <end position="135"/>
    </location>
</feature>
<protein>
    <submittedName>
        <fullName evidence="3">Type VI secretion system protein TssA</fullName>
    </submittedName>
</protein>
<organism evidence="3 4">
    <name type="scientific">Burkholderia gladioli</name>
    <name type="common">Pseudomonas marginata</name>
    <name type="synonym">Phytomonas marginata</name>
    <dbReference type="NCBI Taxonomy" id="28095"/>
    <lineage>
        <taxon>Bacteria</taxon>
        <taxon>Pseudomonadati</taxon>
        <taxon>Pseudomonadota</taxon>
        <taxon>Betaproteobacteria</taxon>
        <taxon>Burkholderiales</taxon>
        <taxon>Burkholderiaceae</taxon>
        <taxon>Burkholderia</taxon>
    </lineage>
</organism>
<evidence type="ECO:0000313" key="4">
    <source>
        <dbReference type="Proteomes" id="UP000220629"/>
    </source>
</evidence>
<dbReference type="AlphaFoldDB" id="A0A2A7SCT0"/>
<gene>
    <name evidence="3" type="ORF">CRM94_04645</name>
</gene>
<dbReference type="PANTHER" id="PTHR37951">
    <property type="entry name" value="CYTOPLASMIC PROTEIN-RELATED"/>
    <property type="match status" value="1"/>
</dbReference>
<dbReference type="InterPro" id="IPR010657">
    <property type="entry name" value="ImpA_N"/>
</dbReference>
<evidence type="ECO:0000256" key="1">
    <source>
        <dbReference type="SAM" id="MobiDB-lite"/>
    </source>
</evidence>
<sequence>MTHSDSTDPNPLLAAIDDAAPTGPDLEYDPAFTDLERIAMPTPERAMGDSLKAAQEPDWDKVAQAAEALFARTKDLRVAVHLTAARTRRQGLAGWASGLALVRELLERYWNDVHPRLDAEDDNDPTARVNAVMPLGDPQGTLAYFRVVPFVQSPRLGRFSLRDLRVATGAITAAPSPDGSPPPTLVDLEACCLDCPEEQLPESAALLAAAQDHANALIALLRERLGTASPDFGLLAADIAELRKFVDAQLLRRFPERAAELAAAAQADGADGEIPADMAAAAAAVAPPPGKISGHDDVIRRLDEICEYYERIEPSSPLPILLKRARRLVGKSFVEVLRDIAPGGLSELQTLSGPEAD</sequence>
<dbReference type="EMBL" id="PDDY01000001">
    <property type="protein sequence ID" value="PEH41504.1"/>
    <property type="molecule type" value="Genomic_DNA"/>
</dbReference>
<dbReference type="InterPro" id="IPR017740">
    <property type="entry name" value="TssA-like"/>
</dbReference>
<proteinExistence type="predicted"/>